<comment type="catalytic activity">
    <reaction evidence="1 10">
        <text>Endohydrolysis of (1-&gt;4)-beta-D-xylosidic linkages in xylans.</text>
        <dbReference type="EC" id="3.2.1.8"/>
    </reaction>
</comment>
<feature type="domain" description="GH10" evidence="12">
    <location>
        <begin position="28"/>
        <end position="362"/>
    </location>
</feature>
<dbReference type="Proteomes" id="UP000766336">
    <property type="component" value="Unassembled WGS sequence"/>
</dbReference>
<evidence type="ECO:0000256" key="7">
    <source>
        <dbReference type="ARBA" id="ARBA00023295"/>
    </source>
</evidence>
<evidence type="ECO:0000256" key="4">
    <source>
        <dbReference type="ARBA" id="ARBA00022729"/>
    </source>
</evidence>
<evidence type="ECO:0000256" key="3">
    <source>
        <dbReference type="ARBA" id="ARBA00022651"/>
    </source>
</evidence>
<evidence type="ECO:0000259" key="12">
    <source>
        <dbReference type="PROSITE" id="PS51760"/>
    </source>
</evidence>
<evidence type="ECO:0000313" key="13">
    <source>
        <dbReference type="EMBL" id="MBS7811737.1"/>
    </source>
</evidence>
<keyword evidence="3" id="KW-0858">Xylan degradation</keyword>
<dbReference type="Pfam" id="PF00331">
    <property type="entry name" value="Glyco_hydro_10"/>
    <property type="match status" value="1"/>
</dbReference>
<keyword evidence="6 10" id="KW-0119">Carbohydrate metabolism</keyword>
<reference evidence="13 14" key="1">
    <citation type="submission" date="2021-05" db="EMBL/GenBank/DDBJ databases">
        <title>Roseococcus sp. XZZS9, whole genome shotgun sequencing project.</title>
        <authorList>
            <person name="Zhao G."/>
            <person name="Shen L."/>
        </authorList>
    </citation>
    <scope>NUCLEOTIDE SEQUENCE [LARGE SCALE GENOMIC DNA]</scope>
    <source>
        <strain evidence="13 14">XZZS9</strain>
    </source>
</reference>
<feature type="signal peptide" evidence="11">
    <location>
        <begin position="1"/>
        <end position="27"/>
    </location>
</feature>
<dbReference type="InterPro" id="IPR001000">
    <property type="entry name" value="GH10_dom"/>
</dbReference>
<comment type="caution">
    <text evidence="13">The sequence shown here is derived from an EMBL/GenBank/DDBJ whole genome shotgun (WGS) entry which is preliminary data.</text>
</comment>
<keyword evidence="4 11" id="KW-0732">Signal</keyword>
<gene>
    <name evidence="13" type="ORF">KHU32_12380</name>
</gene>
<dbReference type="PANTHER" id="PTHR31490">
    <property type="entry name" value="GLYCOSYL HYDROLASE"/>
    <property type="match status" value="1"/>
</dbReference>
<dbReference type="EMBL" id="JAHCDA010000002">
    <property type="protein sequence ID" value="MBS7811737.1"/>
    <property type="molecule type" value="Genomic_DNA"/>
</dbReference>
<proteinExistence type="inferred from homology"/>
<keyword evidence="7 10" id="KW-0326">Glycosidase</keyword>
<keyword evidence="14" id="KW-1185">Reference proteome</keyword>
<evidence type="ECO:0000256" key="9">
    <source>
        <dbReference type="PROSITE-ProRule" id="PRU10061"/>
    </source>
</evidence>
<evidence type="ECO:0000256" key="2">
    <source>
        <dbReference type="ARBA" id="ARBA00007495"/>
    </source>
</evidence>
<evidence type="ECO:0000256" key="6">
    <source>
        <dbReference type="ARBA" id="ARBA00023277"/>
    </source>
</evidence>
<dbReference type="InterPro" id="IPR044846">
    <property type="entry name" value="GH10"/>
</dbReference>
<dbReference type="SMART" id="SM00633">
    <property type="entry name" value="Glyco_10"/>
    <property type="match status" value="1"/>
</dbReference>
<dbReference type="PRINTS" id="PR00134">
    <property type="entry name" value="GLHYDRLASE10"/>
</dbReference>
<protein>
    <recommendedName>
        <fullName evidence="10">Beta-xylanase</fullName>
        <ecNumber evidence="10">3.2.1.8</ecNumber>
    </recommendedName>
</protein>
<name>A0ABS5QDF7_9PROT</name>
<feature type="active site" description="Nucleophile" evidence="9">
    <location>
        <position position="276"/>
    </location>
</feature>
<evidence type="ECO:0000313" key="14">
    <source>
        <dbReference type="Proteomes" id="UP000766336"/>
    </source>
</evidence>
<dbReference type="InterPro" id="IPR017853">
    <property type="entry name" value="GH"/>
</dbReference>
<dbReference type="PANTHER" id="PTHR31490:SF88">
    <property type="entry name" value="BETA-XYLANASE"/>
    <property type="match status" value="1"/>
</dbReference>
<dbReference type="Gene3D" id="3.20.20.80">
    <property type="entry name" value="Glycosidases"/>
    <property type="match status" value="1"/>
</dbReference>
<evidence type="ECO:0000256" key="1">
    <source>
        <dbReference type="ARBA" id="ARBA00000681"/>
    </source>
</evidence>
<dbReference type="InterPro" id="IPR031158">
    <property type="entry name" value="GH10_AS"/>
</dbReference>
<dbReference type="PROSITE" id="PS51760">
    <property type="entry name" value="GH10_2"/>
    <property type="match status" value="1"/>
</dbReference>
<keyword evidence="8 10" id="KW-0624">Polysaccharide degradation</keyword>
<sequence length="375" mass="41802">MPVTGPGRRTTLLAAAASATTFGPAAASGAEASLAQLAWEKGILFGTMATLDLLEESPILLPEAITRDARIVVPGLELKWDKLRPAPDRFDFSRAEAMLAFAERQGLPSKGHTLVWHEALPRWFNLSPTRDEAQALLRTHISTVGRHFAGRLHSWDVVNEVIQPHEGHPQGLRNTPFLRALGPDYIEEAFELAAAADPRAIRVLNEFNLEMDNSYQEARRRAMLALLERLVRRGAPIDALGIQAHLVPRQAPFRPEIFRRFLRDVASLGLRIQFTELDIQDRFLPADIGQRDAMAATAIGEVLAVALAEPAVDLVTLWGLSDRGSYMSRIPDLQRRDGKPQRPHLYDEAFLRKPAWHAVAQAFRAAPQRSMRPTR</sequence>
<evidence type="ECO:0000256" key="11">
    <source>
        <dbReference type="SAM" id="SignalP"/>
    </source>
</evidence>
<dbReference type="SUPFAM" id="SSF51445">
    <property type="entry name" value="(Trans)glycosidases"/>
    <property type="match status" value="1"/>
</dbReference>
<organism evidence="13 14">
    <name type="scientific">Roseococcus pinisoli</name>
    <dbReference type="NCBI Taxonomy" id="2835040"/>
    <lineage>
        <taxon>Bacteria</taxon>
        <taxon>Pseudomonadati</taxon>
        <taxon>Pseudomonadota</taxon>
        <taxon>Alphaproteobacteria</taxon>
        <taxon>Acetobacterales</taxon>
        <taxon>Roseomonadaceae</taxon>
        <taxon>Roseococcus</taxon>
    </lineage>
</organism>
<evidence type="ECO:0000256" key="8">
    <source>
        <dbReference type="ARBA" id="ARBA00023326"/>
    </source>
</evidence>
<comment type="similarity">
    <text evidence="2 10">Belongs to the glycosyl hydrolase 10 (cellulase F) family.</text>
</comment>
<dbReference type="PROSITE" id="PS00591">
    <property type="entry name" value="GH10_1"/>
    <property type="match status" value="1"/>
</dbReference>
<evidence type="ECO:0000256" key="5">
    <source>
        <dbReference type="ARBA" id="ARBA00022801"/>
    </source>
</evidence>
<feature type="chain" id="PRO_5045914208" description="Beta-xylanase" evidence="11">
    <location>
        <begin position="28"/>
        <end position="375"/>
    </location>
</feature>
<dbReference type="EC" id="3.2.1.8" evidence="10"/>
<accession>A0ABS5QDF7</accession>
<evidence type="ECO:0000256" key="10">
    <source>
        <dbReference type="RuleBase" id="RU361174"/>
    </source>
</evidence>
<keyword evidence="5 10" id="KW-0378">Hydrolase</keyword>
<dbReference type="RefSeq" id="WP_213670392.1">
    <property type="nucleotide sequence ID" value="NZ_JAHCDA010000002.1"/>
</dbReference>